<feature type="transmembrane region" description="Helical" evidence="2">
    <location>
        <begin position="228"/>
        <end position="252"/>
    </location>
</feature>
<feature type="transmembrane region" description="Helical" evidence="2">
    <location>
        <begin position="131"/>
        <end position="154"/>
    </location>
</feature>
<keyword evidence="3" id="KW-0808">Transferase</keyword>
<evidence type="ECO:0000256" key="1">
    <source>
        <dbReference type="SAM" id="MobiDB-lite"/>
    </source>
</evidence>
<proteinExistence type="predicted"/>
<evidence type="ECO:0000313" key="4">
    <source>
        <dbReference type="EMBL" id="JAQ03239.1"/>
    </source>
</evidence>
<feature type="transmembrane region" description="Helical" evidence="2">
    <location>
        <begin position="199"/>
        <end position="219"/>
    </location>
</feature>
<keyword evidence="2" id="KW-0812">Transmembrane</keyword>
<dbReference type="GO" id="GO:0032259">
    <property type="term" value="P:methylation"/>
    <property type="evidence" value="ECO:0007669"/>
    <property type="project" value="UniProtKB-KW"/>
</dbReference>
<sequence>MRHPLVDCCTGFAPPSAGSRTARAPSTAATTAQFVFVLPTRRIGSWRCTLRPTILLRIQVGCRAPLGRMCSSSPPRTVLQTAAVLGGAPHCGVCSTSRIRAAILTPTVCIHLHFETQCTVLCTTVAEFQTFLLGLLLATFLLHLLPLCWLLSWSSHFLLVCTSTGRSRLLCTTSTLLRILGSILLSIFLYTLVSCFPVPHFLLHFSIGCAFAVVGLGCIARPNSTTPILLYCLPSVFSTHLAGCTLVCVSFFPISILVPIPRTLRATLSTSYHRCSVGCEKHHRLAPQHLTSPWDHGGYRGTVDGCGRMPAEVQVHQRYHSGMWTAPAAGTNAPPPQLHAPNASPPP</sequence>
<dbReference type="EMBL" id="GDHC01015390">
    <property type="protein sequence ID" value="JAQ03239.1"/>
    <property type="molecule type" value="Transcribed_RNA"/>
</dbReference>
<keyword evidence="2" id="KW-1133">Transmembrane helix</keyword>
<accession>A0A0A9Z0J1</accession>
<dbReference type="GO" id="GO:0008168">
    <property type="term" value="F:methyltransferase activity"/>
    <property type="evidence" value="ECO:0007669"/>
    <property type="project" value="UniProtKB-KW"/>
</dbReference>
<reference evidence="3" key="1">
    <citation type="journal article" date="2014" name="PLoS ONE">
        <title>Transcriptome-Based Identification of ABC Transporters in the Western Tarnished Plant Bug Lygus hesperus.</title>
        <authorList>
            <person name="Hull J.J."/>
            <person name="Chaney K."/>
            <person name="Geib S.M."/>
            <person name="Fabrick J.A."/>
            <person name="Brent C.S."/>
            <person name="Walsh D."/>
            <person name="Lavine L.C."/>
        </authorList>
    </citation>
    <scope>NUCLEOTIDE SEQUENCE</scope>
</reference>
<dbReference type="AlphaFoldDB" id="A0A0A9Z0J1"/>
<gene>
    <name evidence="3" type="primary">rlmG</name>
    <name evidence="3" type="ORF">CM83_12260</name>
    <name evidence="4" type="ORF">g.8393</name>
</gene>
<feature type="region of interest" description="Disordered" evidence="1">
    <location>
        <begin position="325"/>
        <end position="347"/>
    </location>
</feature>
<name>A0A0A9Z0J1_LYGHE</name>
<organism evidence="3">
    <name type="scientific">Lygus hesperus</name>
    <name type="common">Western plant bug</name>
    <dbReference type="NCBI Taxonomy" id="30085"/>
    <lineage>
        <taxon>Eukaryota</taxon>
        <taxon>Metazoa</taxon>
        <taxon>Ecdysozoa</taxon>
        <taxon>Arthropoda</taxon>
        <taxon>Hexapoda</taxon>
        <taxon>Insecta</taxon>
        <taxon>Pterygota</taxon>
        <taxon>Neoptera</taxon>
        <taxon>Paraneoptera</taxon>
        <taxon>Hemiptera</taxon>
        <taxon>Heteroptera</taxon>
        <taxon>Panheteroptera</taxon>
        <taxon>Cimicomorpha</taxon>
        <taxon>Miridae</taxon>
        <taxon>Mirini</taxon>
        <taxon>Lygus</taxon>
    </lineage>
</organism>
<evidence type="ECO:0000313" key="3">
    <source>
        <dbReference type="EMBL" id="JAG37969.1"/>
    </source>
</evidence>
<keyword evidence="3" id="KW-0489">Methyltransferase</keyword>
<reference evidence="4" key="3">
    <citation type="journal article" date="2016" name="Gigascience">
        <title>De novo construction of an expanded transcriptome assembly for the western tarnished plant bug, Lygus hesperus.</title>
        <authorList>
            <person name="Tassone E.E."/>
            <person name="Geib S.M."/>
            <person name="Hall B."/>
            <person name="Fabrick J.A."/>
            <person name="Brent C.S."/>
            <person name="Hull J.J."/>
        </authorList>
    </citation>
    <scope>NUCLEOTIDE SEQUENCE</scope>
</reference>
<feature type="transmembrane region" description="Helical" evidence="2">
    <location>
        <begin position="175"/>
        <end position="193"/>
    </location>
</feature>
<dbReference type="EMBL" id="GBHO01005635">
    <property type="protein sequence ID" value="JAG37969.1"/>
    <property type="molecule type" value="Transcribed_RNA"/>
</dbReference>
<protein>
    <submittedName>
        <fullName evidence="3">Ribosomal RNA large subunit methyltransferase G</fullName>
    </submittedName>
</protein>
<evidence type="ECO:0000256" key="2">
    <source>
        <dbReference type="SAM" id="Phobius"/>
    </source>
</evidence>
<feature type="compositionally biased region" description="Pro residues" evidence="1">
    <location>
        <begin position="333"/>
        <end position="347"/>
    </location>
</feature>
<keyword evidence="2" id="KW-0472">Membrane</keyword>
<reference evidence="3" key="2">
    <citation type="submission" date="2014-07" db="EMBL/GenBank/DDBJ databases">
        <authorList>
            <person name="Hull J."/>
        </authorList>
    </citation>
    <scope>NUCLEOTIDE SEQUENCE</scope>
</reference>